<keyword evidence="3" id="KW-0804">Transcription</keyword>
<dbReference type="CDD" id="cd17536">
    <property type="entry name" value="REC_YesN-like"/>
    <property type="match status" value="1"/>
</dbReference>
<dbReference type="SUPFAM" id="SSF46689">
    <property type="entry name" value="Homeodomain-like"/>
    <property type="match status" value="2"/>
</dbReference>
<dbReference type="SMART" id="SM00448">
    <property type="entry name" value="REC"/>
    <property type="match status" value="1"/>
</dbReference>
<reference evidence="7 8" key="1">
    <citation type="submission" date="2021-03" db="EMBL/GenBank/DDBJ databases">
        <title>Paenibacillus artemisicola MWE-103 whole genome sequence.</title>
        <authorList>
            <person name="Ham Y.J."/>
        </authorList>
    </citation>
    <scope>NUCLEOTIDE SEQUENCE [LARGE SCALE GENOMIC DNA]</scope>
    <source>
        <strain evidence="7 8">MWE-103</strain>
    </source>
</reference>
<keyword evidence="1" id="KW-0805">Transcription regulation</keyword>
<evidence type="ECO:0000256" key="1">
    <source>
        <dbReference type="ARBA" id="ARBA00023015"/>
    </source>
</evidence>
<dbReference type="SUPFAM" id="SSF52172">
    <property type="entry name" value="CheY-like"/>
    <property type="match status" value="1"/>
</dbReference>
<dbReference type="InterPro" id="IPR018062">
    <property type="entry name" value="HTH_AraC-typ_CS"/>
</dbReference>
<feature type="domain" description="Response regulatory" evidence="6">
    <location>
        <begin position="2"/>
        <end position="119"/>
    </location>
</feature>
<dbReference type="PRINTS" id="PR00032">
    <property type="entry name" value="HTHARAC"/>
</dbReference>
<dbReference type="SMART" id="SM00342">
    <property type="entry name" value="HTH_ARAC"/>
    <property type="match status" value="1"/>
</dbReference>
<dbReference type="InterPro" id="IPR001789">
    <property type="entry name" value="Sig_transdc_resp-reg_receiver"/>
</dbReference>
<feature type="modified residue" description="4-aspartylphosphate" evidence="4">
    <location>
        <position position="54"/>
    </location>
</feature>
<feature type="domain" description="HTH araC/xylS-type" evidence="5">
    <location>
        <begin position="398"/>
        <end position="496"/>
    </location>
</feature>
<evidence type="ECO:0000256" key="2">
    <source>
        <dbReference type="ARBA" id="ARBA00023125"/>
    </source>
</evidence>
<dbReference type="InterPro" id="IPR011006">
    <property type="entry name" value="CheY-like_superfamily"/>
</dbReference>
<evidence type="ECO:0000256" key="4">
    <source>
        <dbReference type="PROSITE-ProRule" id="PRU00169"/>
    </source>
</evidence>
<dbReference type="InterPro" id="IPR018060">
    <property type="entry name" value="HTH_AraC"/>
</dbReference>
<dbReference type="Pfam" id="PF00072">
    <property type="entry name" value="Response_reg"/>
    <property type="match status" value="1"/>
</dbReference>
<evidence type="ECO:0000259" key="5">
    <source>
        <dbReference type="PROSITE" id="PS01124"/>
    </source>
</evidence>
<proteinExistence type="predicted"/>
<dbReference type="PROSITE" id="PS01124">
    <property type="entry name" value="HTH_ARAC_FAMILY_2"/>
    <property type="match status" value="1"/>
</dbReference>
<evidence type="ECO:0000256" key="3">
    <source>
        <dbReference type="ARBA" id="ARBA00023163"/>
    </source>
</evidence>
<dbReference type="Gene3D" id="1.10.10.60">
    <property type="entry name" value="Homeodomain-like"/>
    <property type="match status" value="2"/>
</dbReference>
<dbReference type="EMBL" id="JAGGDJ010000004">
    <property type="protein sequence ID" value="MBO7744422.1"/>
    <property type="molecule type" value="Genomic_DNA"/>
</dbReference>
<accession>A0ABS3W7Y8</accession>
<keyword evidence="2" id="KW-0238">DNA-binding</keyword>
<dbReference type="PANTHER" id="PTHR43280">
    <property type="entry name" value="ARAC-FAMILY TRANSCRIPTIONAL REGULATOR"/>
    <property type="match status" value="1"/>
</dbReference>
<dbReference type="InterPro" id="IPR009057">
    <property type="entry name" value="Homeodomain-like_sf"/>
</dbReference>
<keyword evidence="4" id="KW-0597">Phosphoprotein</keyword>
<evidence type="ECO:0000313" key="7">
    <source>
        <dbReference type="EMBL" id="MBO7744422.1"/>
    </source>
</evidence>
<comment type="caution">
    <text evidence="7">The sequence shown here is derived from an EMBL/GenBank/DDBJ whole genome shotgun (WGS) entry which is preliminary data.</text>
</comment>
<evidence type="ECO:0000313" key="8">
    <source>
        <dbReference type="Proteomes" id="UP000670947"/>
    </source>
</evidence>
<sequence length="504" mass="59298">MNIVIVDDETSVLKGLRHIFTKHCPEHEIVGTAQSAKEALDLFHDTAVDVVITDIMMPDMNGIELSREIRRLYPHIYIVILSGHAEFEFVREAMRCGAFDYLLKPCRYQTVIEVFLKIQAKAAEKEKEQYLLSHKRLLENLIQRNAECPVAWAVDSDFHVAVFSGEEPIDPKMEELLVHQLQQGELERMALETVVFEGRFIVLFREAIEYTLLKERLNECRLRMRKQNRILYASVHRFRLNSQSVAQAFEACRSIIEYIEFNEYGTVMDNEAYTEHLKLQESFAIKSYFCGNKFGTYYIGADAKRLRHYIETSLQQLHRLQLKPSPAQLKRDMLSELIYLEHMLKEQGAPSFIGRHIDYVQELNRLRTFKEVLGWLKHYVMSAVMCMNDENQNPHYIQAAVRYMERNYMKDLTLKEVANAVYLNAWYFSSQFKKYTNYSFSEFLNQIRIRIAKEFLRQKDLKVYQVAEMAGFQDASYFSTVFKHLEGITPKEYQQAFQATSQFQ</sequence>
<name>A0ABS3W7Y8_9BACL</name>
<protein>
    <submittedName>
        <fullName evidence="7">Response regulator</fullName>
    </submittedName>
</protein>
<dbReference type="InterPro" id="IPR020449">
    <property type="entry name" value="Tscrpt_reg_AraC-type_HTH"/>
</dbReference>
<dbReference type="Pfam" id="PF12833">
    <property type="entry name" value="HTH_18"/>
    <property type="match status" value="1"/>
</dbReference>
<dbReference type="Gene3D" id="3.40.50.2300">
    <property type="match status" value="1"/>
</dbReference>
<dbReference type="Proteomes" id="UP000670947">
    <property type="component" value="Unassembled WGS sequence"/>
</dbReference>
<dbReference type="PROSITE" id="PS00041">
    <property type="entry name" value="HTH_ARAC_FAMILY_1"/>
    <property type="match status" value="1"/>
</dbReference>
<dbReference type="PANTHER" id="PTHR43280:SF2">
    <property type="entry name" value="HTH-TYPE TRANSCRIPTIONAL REGULATOR EXSA"/>
    <property type="match status" value="1"/>
</dbReference>
<gene>
    <name evidence="7" type="ORF">I8J29_09465</name>
</gene>
<keyword evidence="8" id="KW-1185">Reference proteome</keyword>
<organism evidence="7 8">
    <name type="scientific">Paenibacillus artemisiicola</name>
    <dbReference type="NCBI Taxonomy" id="1172618"/>
    <lineage>
        <taxon>Bacteria</taxon>
        <taxon>Bacillati</taxon>
        <taxon>Bacillota</taxon>
        <taxon>Bacilli</taxon>
        <taxon>Bacillales</taxon>
        <taxon>Paenibacillaceae</taxon>
        <taxon>Paenibacillus</taxon>
    </lineage>
</organism>
<evidence type="ECO:0000259" key="6">
    <source>
        <dbReference type="PROSITE" id="PS50110"/>
    </source>
</evidence>
<dbReference type="PROSITE" id="PS50110">
    <property type="entry name" value="RESPONSE_REGULATORY"/>
    <property type="match status" value="1"/>
</dbReference>